<evidence type="ECO:0000313" key="3">
    <source>
        <dbReference type="EMBL" id="MBB4908880.1"/>
    </source>
</evidence>
<reference evidence="3 4" key="1">
    <citation type="submission" date="2020-08" db="EMBL/GenBank/DDBJ databases">
        <title>Genomic Encyclopedia of Type Strains, Phase III (KMG-III): the genomes of soil and plant-associated and newly described type strains.</title>
        <authorList>
            <person name="Whitman W."/>
        </authorList>
    </citation>
    <scope>NUCLEOTIDE SEQUENCE [LARGE SCALE GENOMIC DNA]</scope>
    <source>
        <strain evidence="3 4">CECT 8960</strain>
    </source>
</reference>
<evidence type="ECO:0000313" key="4">
    <source>
        <dbReference type="Proteomes" id="UP000520767"/>
    </source>
</evidence>
<dbReference type="InterPro" id="IPR040690">
    <property type="entry name" value="FtsX_ECD"/>
</dbReference>
<gene>
    <name evidence="3" type="ORF">FHR82_005133</name>
</gene>
<dbReference type="Gene3D" id="3.30.70.3040">
    <property type="match status" value="1"/>
</dbReference>
<keyword evidence="1" id="KW-0812">Transmembrane</keyword>
<keyword evidence="4" id="KW-1185">Reference proteome</keyword>
<keyword evidence="1" id="KW-1133">Transmembrane helix</keyword>
<comment type="caution">
    <text evidence="3">The sequence shown here is derived from an EMBL/GenBank/DDBJ whole genome shotgun (WGS) entry which is preliminary data.</text>
</comment>
<dbReference type="RefSeq" id="WP_184812965.1">
    <property type="nucleotide sequence ID" value="NZ_JACHJQ010000005.1"/>
</dbReference>
<keyword evidence="1" id="KW-0472">Membrane</keyword>
<accession>A0A7W7VGA8</accession>
<name>A0A7W7VGA8_9PSEU</name>
<dbReference type="EMBL" id="JACHJQ010000005">
    <property type="protein sequence ID" value="MBB4908880.1"/>
    <property type="molecule type" value="Genomic_DNA"/>
</dbReference>
<proteinExistence type="predicted"/>
<dbReference type="Pfam" id="PF18075">
    <property type="entry name" value="FtsX_ECD"/>
    <property type="match status" value="1"/>
</dbReference>
<organism evidence="3 4">
    <name type="scientific">Actinophytocola algeriensis</name>
    <dbReference type="NCBI Taxonomy" id="1768010"/>
    <lineage>
        <taxon>Bacteria</taxon>
        <taxon>Bacillati</taxon>
        <taxon>Actinomycetota</taxon>
        <taxon>Actinomycetes</taxon>
        <taxon>Pseudonocardiales</taxon>
        <taxon>Pseudonocardiaceae</taxon>
    </lineage>
</organism>
<feature type="transmembrane region" description="Helical" evidence="1">
    <location>
        <begin position="27"/>
        <end position="51"/>
    </location>
</feature>
<dbReference type="Proteomes" id="UP000520767">
    <property type="component" value="Unassembled WGS sequence"/>
</dbReference>
<dbReference type="AlphaFoldDB" id="A0A7W7VGA8"/>
<evidence type="ECO:0000259" key="2">
    <source>
        <dbReference type="Pfam" id="PF18075"/>
    </source>
</evidence>
<evidence type="ECO:0000256" key="1">
    <source>
        <dbReference type="SAM" id="Phobius"/>
    </source>
</evidence>
<feature type="domain" description="FtsX extracellular" evidence="2">
    <location>
        <begin position="96"/>
        <end position="187"/>
    </location>
</feature>
<sequence>MDEHAGGLPDESPAQEPKAATGSRRRLVWLIVAAALVIGAGIGTGVTLFLLRDDEDAASKPWIPPAGDSPAIGGSEYTGEDAIQKYCLDRGGRQTVIAFFDGDDPDSAMRQAAEALDEDDRIDWVRTETQQEAYERFKEIFAEQPDLVEMARPEALPASVTLLPAEGVYPGDLADAITGKFSTIDSVTAGCELPQ</sequence>
<protein>
    <recommendedName>
        <fullName evidence="2">FtsX extracellular domain-containing protein</fullName>
    </recommendedName>
</protein>